<dbReference type="InterPro" id="IPR036291">
    <property type="entry name" value="NAD(P)-bd_dom_sf"/>
</dbReference>
<dbReference type="EMBL" id="CP133548">
    <property type="protein sequence ID" value="WMS86738.1"/>
    <property type="molecule type" value="Genomic_DNA"/>
</dbReference>
<dbReference type="RefSeq" id="WP_309201883.1">
    <property type="nucleotide sequence ID" value="NZ_CP133548.1"/>
</dbReference>
<sequence length="260" mass="29070">MEDETRLSANKRRASLVIGASSAIAQAIIQHLIHPSESAKVKGSNRYHRIIGLTQKEPSDLIQDPNVTYLKTDYSEQSLSEHFQEQHELISQCDQAFICNGLLHLDTAMPEKSMSSINEKYFSALMRANAFVPLFCLSQLKSVLPKTSECKITVFSARIGSISDNRSGGWYAYRSSKAALNMGLKTASIELARSHPKVKLLAFHPGTTNTPLSKPFQARVPKDKLFTPEYVAQQLFALLAKVSPEQSIAFMDWNHQSIDW</sequence>
<dbReference type="PANTHER" id="PTHR43544:SF12">
    <property type="entry name" value="NAD(P)-BINDING ROSSMANN-FOLD SUPERFAMILY PROTEIN"/>
    <property type="match status" value="1"/>
</dbReference>
<keyword evidence="2" id="KW-1185">Reference proteome</keyword>
<accession>A0AA51X650</accession>
<reference evidence="1 2" key="1">
    <citation type="submission" date="2023-08" db="EMBL/GenBank/DDBJ databases">
        <title>Pleionea litopenaei sp. nov., isolated from stomach of juvenile Litopenaeus vannamei.</title>
        <authorList>
            <person name="Rho A.M."/>
            <person name="Hwang C.Y."/>
        </authorList>
    </citation>
    <scope>NUCLEOTIDE SEQUENCE [LARGE SCALE GENOMIC DNA]</scope>
    <source>
        <strain evidence="1 2">HL-JVS1</strain>
    </source>
</reference>
<gene>
    <name evidence="1" type="ORF">Q9312_16070</name>
</gene>
<proteinExistence type="predicted"/>
<organism evidence="1 2">
    <name type="scientific">Pleionea litopenaei</name>
    <dbReference type="NCBI Taxonomy" id="3070815"/>
    <lineage>
        <taxon>Bacteria</taxon>
        <taxon>Pseudomonadati</taxon>
        <taxon>Pseudomonadota</taxon>
        <taxon>Gammaproteobacteria</taxon>
        <taxon>Oceanospirillales</taxon>
        <taxon>Pleioneaceae</taxon>
        <taxon>Pleionea</taxon>
    </lineage>
</organism>
<dbReference type="InterPro" id="IPR051468">
    <property type="entry name" value="Fungal_SecMetab_SDRs"/>
</dbReference>
<evidence type="ECO:0000313" key="1">
    <source>
        <dbReference type="EMBL" id="WMS86738.1"/>
    </source>
</evidence>
<name>A0AA51X650_9GAMM</name>
<dbReference type="AlphaFoldDB" id="A0AA51X650"/>
<protein>
    <submittedName>
        <fullName evidence="1">SDR family NAD(P)-dependent oxidoreductase</fullName>
    </submittedName>
</protein>
<dbReference type="SUPFAM" id="SSF51735">
    <property type="entry name" value="NAD(P)-binding Rossmann-fold domains"/>
    <property type="match status" value="1"/>
</dbReference>
<dbReference type="PANTHER" id="PTHR43544">
    <property type="entry name" value="SHORT-CHAIN DEHYDROGENASE/REDUCTASE"/>
    <property type="match status" value="1"/>
</dbReference>
<dbReference type="KEGG" id="plei:Q9312_16070"/>
<dbReference type="GO" id="GO:0016491">
    <property type="term" value="F:oxidoreductase activity"/>
    <property type="evidence" value="ECO:0007669"/>
    <property type="project" value="TreeGrafter"/>
</dbReference>
<dbReference type="Pfam" id="PF00106">
    <property type="entry name" value="adh_short"/>
    <property type="match status" value="1"/>
</dbReference>
<evidence type="ECO:0000313" key="2">
    <source>
        <dbReference type="Proteomes" id="UP001239782"/>
    </source>
</evidence>
<dbReference type="InterPro" id="IPR002347">
    <property type="entry name" value="SDR_fam"/>
</dbReference>
<dbReference type="Proteomes" id="UP001239782">
    <property type="component" value="Chromosome"/>
</dbReference>
<dbReference type="Gene3D" id="3.40.50.720">
    <property type="entry name" value="NAD(P)-binding Rossmann-like Domain"/>
    <property type="match status" value="1"/>
</dbReference>
<dbReference type="PRINTS" id="PR00081">
    <property type="entry name" value="GDHRDH"/>
</dbReference>
<dbReference type="GO" id="GO:0005737">
    <property type="term" value="C:cytoplasm"/>
    <property type="evidence" value="ECO:0007669"/>
    <property type="project" value="TreeGrafter"/>
</dbReference>